<protein>
    <submittedName>
        <fullName evidence="1">Uncharacterized protein</fullName>
    </submittedName>
</protein>
<sequence length="95" mass="11145">MIKKLGVKNKEYDEQYQAVQKAIAVGKYKPGGKALNGKQPALPQNYWEPVKEFDDPVLREKLHSLIYIKQEVYRKHLGYFKTDWPYAEALNKFLT</sequence>
<comment type="caution">
    <text evidence="1">The sequence shown here is derived from an EMBL/GenBank/DDBJ whole genome shotgun (WGS) entry which is preliminary data.</text>
</comment>
<name>A0AAW5YXC3_9LACO</name>
<organism evidence="1 2">
    <name type="scientific">Lactobacillus delbrueckii</name>
    <dbReference type="NCBI Taxonomy" id="1584"/>
    <lineage>
        <taxon>Bacteria</taxon>
        <taxon>Bacillati</taxon>
        <taxon>Bacillota</taxon>
        <taxon>Bacilli</taxon>
        <taxon>Lactobacillales</taxon>
        <taxon>Lactobacillaceae</taxon>
        <taxon>Lactobacillus</taxon>
    </lineage>
</organism>
<dbReference type="RefSeq" id="WP_271025094.1">
    <property type="nucleotide sequence ID" value="NZ_JAQIEY010000078.1"/>
</dbReference>
<dbReference type="AlphaFoldDB" id="A0AAW5YXC3"/>
<reference evidence="1" key="1">
    <citation type="submission" date="2023-01" db="EMBL/GenBank/DDBJ databases">
        <title>Sequencing of the bacterial strains from artisanal fermented milk Matsoni.</title>
        <authorList>
            <person name="Rozman V."/>
            <person name="Accetto T."/>
            <person name="Bogovic Matijasic B."/>
        </authorList>
    </citation>
    <scope>NUCLEOTIDE SEQUENCE</scope>
    <source>
        <strain evidence="1">Lbl333</strain>
    </source>
</reference>
<dbReference type="Proteomes" id="UP001210502">
    <property type="component" value="Unassembled WGS sequence"/>
</dbReference>
<evidence type="ECO:0000313" key="1">
    <source>
        <dbReference type="EMBL" id="MDA3768774.1"/>
    </source>
</evidence>
<proteinExistence type="predicted"/>
<evidence type="ECO:0000313" key="2">
    <source>
        <dbReference type="Proteomes" id="UP001210502"/>
    </source>
</evidence>
<accession>A0AAW5YXC3</accession>
<dbReference type="EMBL" id="JAQIEY010000078">
    <property type="protein sequence ID" value="MDA3768774.1"/>
    <property type="molecule type" value="Genomic_DNA"/>
</dbReference>
<gene>
    <name evidence="1" type="ORF">PF586_10330</name>
</gene>